<protein>
    <submittedName>
        <fullName evidence="1">Uncharacterized protein</fullName>
    </submittedName>
</protein>
<dbReference type="PATRIC" id="fig|1638788.3.peg.4349"/>
<name>A0A0K1S525_9CHRO</name>
<accession>A0A0K1S525</accession>
<dbReference type="Proteomes" id="UP000068167">
    <property type="component" value="Chromosome"/>
</dbReference>
<keyword evidence="2" id="KW-1185">Reference proteome</keyword>
<dbReference type="EMBL" id="CP011339">
    <property type="protein sequence ID" value="AKV69247.1"/>
    <property type="molecule type" value="Genomic_DNA"/>
</dbReference>
<evidence type="ECO:0000313" key="1">
    <source>
        <dbReference type="EMBL" id="AKV69247.1"/>
    </source>
</evidence>
<organism evidence="1 2">
    <name type="scientific">Microcystis panniformis FACHB-1757</name>
    <dbReference type="NCBI Taxonomy" id="1638788"/>
    <lineage>
        <taxon>Bacteria</taxon>
        <taxon>Bacillati</taxon>
        <taxon>Cyanobacteriota</taxon>
        <taxon>Cyanophyceae</taxon>
        <taxon>Oscillatoriophycideae</taxon>
        <taxon>Chroococcales</taxon>
        <taxon>Microcystaceae</taxon>
        <taxon>Microcystis</taxon>
    </lineage>
</organism>
<evidence type="ECO:0000313" key="2">
    <source>
        <dbReference type="Proteomes" id="UP000068167"/>
    </source>
</evidence>
<gene>
    <name evidence="1" type="ORF">VL20_4318</name>
</gene>
<reference evidence="1 2" key="1">
    <citation type="journal article" date="2016" name="Stand. Genomic Sci.">
        <title>Complete genome sequence and genomic characterization of Microcystis panniformis FACHB 1757 by third-generation sequencing.</title>
        <authorList>
            <person name="Zhang J.Y."/>
            <person name="Guan R."/>
            <person name="Zhang H.J."/>
            <person name="Li H."/>
            <person name="Xiao P."/>
            <person name="Yu G.L."/>
            <person name="Du L."/>
            <person name="Cao D.M."/>
            <person name="Zhu B.C."/>
            <person name="Li R.H."/>
            <person name="Lu Z.H."/>
        </authorList>
    </citation>
    <scope>NUCLEOTIDE SEQUENCE [LARGE SCALE GENOMIC DNA]</scope>
    <source>
        <strain evidence="1 2">FACHB-1757</strain>
    </source>
</reference>
<sequence length="45" mass="4996">MRHTLDCVRLVDNKALHVSTQRNHGEGVGVGFPYFPIFPVLVATC</sequence>
<dbReference type="KEGG" id="mpk:VL20_4318"/>
<proteinExistence type="predicted"/>
<dbReference type="AlphaFoldDB" id="A0A0K1S525"/>